<evidence type="ECO:0000259" key="9">
    <source>
        <dbReference type="PROSITE" id="PS51278"/>
    </source>
</evidence>
<dbReference type="InterPro" id="IPR029055">
    <property type="entry name" value="Ntn_hydrolases_N"/>
</dbReference>
<keyword evidence="5" id="KW-0061">Asparagine biosynthesis</keyword>
<dbReference type="EMBL" id="AP025698">
    <property type="protein sequence ID" value="BDH79364.1"/>
    <property type="molecule type" value="Genomic_DNA"/>
</dbReference>
<dbReference type="PANTHER" id="PTHR11772:SF2">
    <property type="entry name" value="ASPARAGINE SYNTHETASE [GLUTAMINE-HYDROLYZING]"/>
    <property type="match status" value="1"/>
</dbReference>
<evidence type="ECO:0000256" key="2">
    <source>
        <dbReference type="ARBA" id="ARBA00022605"/>
    </source>
</evidence>
<reference evidence="10 11" key="1">
    <citation type="submission" date="2022-04" db="EMBL/GenBank/DDBJ databases">
        <title>Complete genome of Methanothermobacter tenebrarum strain RMAS.</title>
        <authorList>
            <person name="Nakamura K."/>
            <person name="Oshima K."/>
            <person name="Hattori M."/>
            <person name="Kamagata Y."/>
            <person name="Takamizawa K."/>
        </authorList>
    </citation>
    <scope>NUCLEOTIDE SEQUENCE [LARGE SCALE GENOMIC DNA]</scope>
    <source>
        <strain evidence="10 11">RMAS</strain>
    </source>
</reference>
<evidence type="ECO:0000256" key="4">
    <source>
        <dbReference type="ARBA" id="ARBA00022840"/>
    </source>
</evidence>
<dbReference type="InterPro" id="IPR001962">
    <property type="entry name" value="Asn_synthase"/>
</dbReference>
<evidence type="ECO:0000256" key="1">
    <source>
        <dbReference type="ARBA" id="ARBA00022598"/>
    </source>
</evidence>
<keyword evidence="3 8" id="KW-0547">Nucleotide-binding</keyword>
<dbReference type="SUPFAM" id="SSF52402">
    <property type="entry name" value="Adenine nucleotide alpha hydrolases-like"/>
    <property type="match status" value="1"/>
</dbReference>
<dbReference type="CDD" id="cd01991">
    <property type="entry name" value="Asn_synthase_B_C"/>
    <property type="match status" value="1"/>
</dbReference>
<dbReference type="GeneID" id="71965262"/>
<keyword evidence="11" id="KW-1185">Reference proteome</keyword>
<comment type="pathway">
    <text evidence="6">Amino-acid biosynthesis.</text>
</comment>
<feature type="domain" description="Glutamine amidotransferase type-2" evidence="9">
    <location>
        <begin position="2"/>
        <end position="181"/>
    </location>
</feature>
<dbReference type="PIRSF" id="PIRSF001589">
    <property type="entry name" value="Asn_synthetase_glu-h"/>
    <property type="match status" value="1"/>
</dbReference>
<comment type="catalytic activity">
    <reaction evidence="7 8">
        <text>L-aspartate + L-glutamine + ATP + H2O = L-asparagine + L-glutamate + AMP + diphosphate + H(+)</text>
        <dbReference type="Rhea" id="RHEA:12228"/>
        <dbReference type="ChEBI" id="CHEBI:15377"/>
        <dbReference type="ChEBI" id="CHEBI:15378"/>
        <dbReference type="ChEBI" id="CHEBI:29985"/>
        <dbReference type="ChEBI" id="CHEBI:29991"/>
        <dbReference type="ChEBI" id="CHEBI:30616"/>
        <dbReference type="ChEBI" id="CHEBI:33019"/>
        <dbReference type="ChEBI" id="CHEBI:58048"/>
        <dbReference type="ChEBI" id="CHEBI:58359"/>
        <dbReference type="ChEBI" id="CHEBI:456215"/>
        <dbReference type="EC" id="6.3.5.4"/>
    </reaction>
</comment>
<accession>A0ABN6PB00</accession>
<dbReference type="Pfam" id="PF13537">
    <property type="entry name" value="GATase_7"/>
    <property type="match status" value="1"/>
</dbReference>
<dbReference type="SUPFAM" id="SSF56235">
    <property type="entry name" value="N-terminal nucleophile aminohydrolases (Ntn hydrolases)"/>
    <property type="match status" value="1"/>
</dbReference>
<organism evidence="10 11">
    <name type="scientific">Methanothermobacter tenebrarum</name>
    <dbReference type="NCBI Taxonomy" id="680118"/>
    <lineage>
        <taxon>Archaea</taxon>
        <taxon>Methanobacteriati</taxon>
        <taxon>Methanobacteriota</taxon>
        <taxon>Methanomada group</taxon>
        <taxon>Methanobacteria</taxon>
        <taxon>Methanobacteriales</taxon>
        <taxon>Methanobacteriaceae</taxon>
        <taxon>Methanothermobacter</taxon>
    </lineage>
</organism>
<gene>
    <name evidence="10" type="ORF">MTTB_07430</name>
</gene>
<dbReference type="InterPro" id="IPR050795">
    <property type="entry name" value="Asn_Synthetase"/>
</dbReference>
<evidence type="ECO:0000256" key="7">
    <source>
        <dbReference type="ARBA" id="ARBA00048741"/>
    </source>
</evidence>
<dbReference type="Proteomes" id="UP000831817">
    <property type="component" value="Chromosome"/>
</dbReference>
<keyword evidence="1" id="KW-0436">Ligase</keyword>
<evidence type="ECO:0000256" key="3">
    <source>
        <dbReference type="ARBA" id="ARBA00022741"/>
    </source>
</evidence>
<evidence type="ECO:0000256" key="8">
    <source>
        <dbReference type="PIRNR" id="PIRNR001589"/>
    </source>
</evidence>
<dbReference type="InterPro" id="IPR017932">
    <property type="entry name" value="GATase_2_dom"/>
</dbReference>
<dbReference type="EC" id="6.3.5.4" evidence="8"/>
<evidence type="ECO:0000313" key="11">
    <source>
        <dbReference type="Proteomes" id="UP000831817"/>
    </source>
</evidence>
<proteinExistence type="predicted"/>
<protein>
    <recommendedName>
        <fullName evidence="8">Putative asparagine synthetase [glutamine-hydrolyzing]</fullName>
        <ecNumber evidence="8">6.3.5.4</ecNumber>
    </recommendedName>
</protein>
<dbReference type="Gene3D" id="3.40.50.620">
    <property type="entry name" value="HUPs"/>
    <property type="match status" value="1"/>
</dbReference>
<dbReference type="PANTHER" id="PTHR11772">
    <property type="entry name" value="ASPARAGINE SYNTHETASE"/>
    <property type="match status" value="1"/>
</dbReference>
<evidence type="ECO:0000256" key="5">
    <source>
        <dbReference type="ARBA" id="ARBA00022888"/>
    </source>
</evidence>
<keyword evidence="4 8" id="KW-0067">ATP-binding</keyword>
<dbReference type="PROSITE" id="PS51278">
    <property type="entry name" value="GATASE_TYPE_2"/>
    <property type="match status" value="1"/>
</dbReference>
<keyword evidence="2" id="KW-0028">Amino-acid biosynthesis</keyword>
<dbReference type="Gene3D" id="3.60.20.10">
    <property type="entry name" value="Glutamine Phosphoribosylpyrophosphate, subunit 1, domain 1"/>
    <property type="match status" value="1"/>
</dbReference>
<evidence type="ECO:0000313" key="10">
    <source>
        <dbReference type="EMBL" id="BDH79364.1"/>
    </source>
</evidence>
<name>A0ABN6PB00_9EURY</name>
<evidence type="ECO:0000256" key="6">
    <source>
        <dbReference type="ARBA" id="ARBA00029440"/>
    </source>
</evidence>
<dbReference type="RefSeq" id="WP_248565185.1">
    <property type="nucleotide sequence ID" value="NZ_AP025698.1"/>
</dbReference>
<dbReference type="InterPro" id="IPR014729">
    <property type="entry name" value="Rossmann-like_a/b/a_fold"/>
</dbReference>
<dbReference type="InterPro" id="IPR006426">
    <property type="entry name" value="Asn_synth_AEB"/>
</dbReference>
<dbReference type="Pfam" id="PF00733">
    <property type="entry name" value="Asn_synthase"/>
    <property type="match status" value="2"/>
</dbReference>
<sequence length="471" mass="53395">MCGIAGFIGEGALPKLLKMLRILEHRGPDATRIYYKRLKDSKDAEHPIHKFKGDVAIGHKILITDEKIPHIRDQAIIVCDGKIYNPRTESSSELILDSIREHGVKEAPQIIMDKFDGDYSFAFFDGENILLARDPLGVKPLYYKLGDDFIAFASERKALWGVGIKDPMRLDPGTILINNDIIRLKRLPEKIEAKWDYNTAKERLKKALEKAVKERTRDLKKVGILFSGGVDSTLLTLLVEKYTRPILYTVGSRGSQDLIFAKKAAQELGIEHRIIEVTPEMIKDALRPVLEAIEEFNVMKIGVAMPLYFASRAAHADGLQVILAGQGADELFGGYHRYLRLYEEGEDKLVEAFKADIQEMHHVNLERDDATAMATSTELRVPFLDKEIINIAFNIPIEYKIKGSDDTLRKHILRDLALDMGVPAFIAKRPKKAAQYGSGIDKILRRSILPGFDHRSYMENLKMEFYKGYQV</sequence>